<dbReference type="HAMAP" id="MF_01395">
    <property type="entry name" value="AcetylCoA_CT_beta"/>
    <property type="match status" value="1"/>
</dbReference>
<keyword evidence="3 13" id="KW-0808">Transferase</keyword>
<evidence type="ECO:0000256" key="10">
    <source>
        <dbReference type="ARBA" id="ARBA00023098"/>
    </source>
</evidence>
<evidence type="ECO:0000313" key="17">
    <source>
        <dbReference type="Proteomes" id="UP000753961"/>
    </source>
</evidence>
<evidence type="ECO:0000256" key="7">
    <source>
        <dbReference type="ARBA" id="ARBA00022832"/>
    </source>
</evidence>
<dbReference type="EC" id="2.1.3.15" evidence="13"/>
<dbReference type="Pfam" id="PF01039">
    <property type="entry name" value="Carboxyl_trans"/>
    <property type="match status" value="1"/>
</dbReference>
<keyword evidence="7 13" id="KW-0276">Fatty acid metabolism</keyword>
<evidence type="ECO:0000256" key="6">
    <source>
        <dbReference type="ARBA" id="ARBA00022771"/>
    </source>
</evidence>
<keyword evidence="4 13" id="KW-0479">Metal-binding</keyword>
<dbReference type="PRINTS" id="PR01070">
    <property type="entry name" value="ACCCTRFRASEB"/>
</dbReference>
<dbReference type="Pfam" id="PF17848">
    <property type="entry name" value="Zn_ribbon_ACC"/>
    <property type="match status" value="1"/>
</dbReference>
<feature type="compositionally biased region" description="Basic and acidic residues" evidence="14">
    <location>
        <begin position="326"/>
        <end position="338"/>
    </location>
</feature>
<feature type="binding site" evidence="13">
    <location>
        <position position="51"/>
    </location>
    <ligand>
        <name>Zn(2+)</name>
        <dbReference type="ChEBI" id="CHEBI:29105"/>
    </ligand>
</feature>
<dbReference type="InterPro" id="IPR011762">
    <property type="entry name" value="COA_CT_N"/>
</dbReference>
<feature type="region of interest" description="Disordered" evidence="14">
    <location>
        <begin position="286"/>
        <end position="338"/>
    </location>
</feature>
<dbReference type="GO" id="GO:0006633">
    <property type="term" value="P:fatty acid biosynthetic process"/>
    <property type="evidence" value="ECO:0007669"/>
    <property type="project" value="UniProtKB-KW"/>
</dbReference>
<dbReference type="PROSITE" id="PS50980">
    <property type="entry name" value="COA_CT_NTER"/>
    <property type="match status" value="1"/>
</dbReference>
<organism evidence="16 17">
    <name type="scientific">Membranihabitans marinus</name>
    <dbReference type="NCBI Taxonomy" id="1227546"/>
    <lineage>
        <taxon>Bacteria</taxon>
        <taxon>Pseudomonadati</taxon>
        <taxon>Bacteroidota</taxon>
        <taxon>Saprospiria</taxon>
        <taxon>Saprospirales</taxon>
        <taxon>Saprospiraceae</taxon>
        <taxon>Membranihabitans</taxon>
    </lineage>
</organism>
<keyword evidence="8 13" id="KW-0862">Zinc</keyword>
<keyword evidence="13" id="KW-0963">Cytoplasm</keyword>
<keyword evidence="5 13" id="KW-0547">Nucleotide-binding</keyword>
<name>A0A953HSC9_9BACT</name>
<dbReference type="GO" id="GO:0009317">
    <property type="term" value="C:acetyl-CoA carboxylase complex"/>
    <property type="evidence" value="ECO:0007669"/>
    <property type="project" value="InterPro"/>
</dbReference>
<evidence type="ECO:0000259" key="15">
    <source>
        <dbReference type="PROSITE" id="PS50980"/>
    </source>
</evidence>
<comment type="pathway">
    <text evidence="13">Lipid metabolism; malonyl-CoA biosynthesis; malonyl-CoA from acetyl-CoA: step 1/1.</text>
</comment>
<comment type="similarity">
    <text evidence="13">Belongs to the AccD/PCCB family.</text>
</comment>
<feature type="binding site" evidence="13">
    <location>
        <position position="29"/>
    </location>
    <ligand>
        <name>Zn(2+)</name>
        <dbReference type="ChEBI" id="CHEBI:29105"/>
    </ligand>
</feature>
<dbReference type="InterPro" id="IPR000438">
    <property type="entry name" value="Acetyl_CoA_COase_Trfase_b_su"/>
</dbReference>
<evidence type="ECO:0000256" key="8">
    <source>
        <dbReference type="ARBA" id="ARBA00022833"/>
    </source>
</evidence>
<dbReference type="PANTHER" id="PTHR42995:SF5">
    <property type="entry name" value="ACETYL-COENZYME A CARBOXYLASE CARBOXYL TRANSFERASE SUBUNIT BETA, CHLOROPLASTIC"/>
    <property type="match status" value="1"/>
</dbReference>
<evidence type="ECO:0000256" key="14">
    <source>
        <dbReference type="SAM" id="MobiDB-lite"/>
    </source>
</evidence>
<keyword evidence="11 13" id="KW-0275">Fatty acid biosynthesis</keyword>
<evidence type="ECO:0000256" key="9">
    <source>
        <dbReference type="ARBA" id="ARBA00022840"/>
    </source>
</evidence>
<comment type="subcellular location">
    <subcellularLocation>
        <location evidence="1 13">Cytoplasm</location>
    </subcellularLocation>
</comment>
<feature type="domain" description="CoA carboxyltransferase N-terminal" evidence="15">
    <location>
        <begin position="25"/>
        <end position="295"/>
    </location>
</feature>
<reference evidence="16" key="1">
    <citation type="submission" date="2021-06" db="EMBL/GenBank/DDBJ databases">
        <title>44 bacteria genomes isolated from Dapeng, Shenzhen.</title>
        <authorList>
            <person name="Zheng W."/>
            <person name="Yu S."/>
            <person name="Huang Y."/>
        </authorList>
    </citation>
    <scope>NUCLEOTIDE SEQUENCE</scope>
    <source>
        <strain evidence="16">DP5N28-2</strain>
    </source>
</reference>
<feature type="compositionally biased region" description="Basic and acidic residues" evidence="14">
    <location>
        <begin position="306"/>
        <end position="316"/>
    </location>
</feature>
<sequence>MGWFKRLKEGIQTTTSDKKEVPDGIWTKCPKCKETTLQKEFKENYYVCPHCDHHTRIGSREYFHYLFENDEYELLFGELEPKDILNFEDLKKYKDRLKDAEEKTNLKDAISVAVGEIEAGYPLVIAAMDFAFIGGSMGSVVGEKISLAVDYCIEHELPLMIISKSGGARMMESAFSLMQMAKTSVKLGLLSDAGLPYISLLTDPTTGGVTASFSMLGDLNIAEPKALIGFAGPRVIKETIKQDLPEGFQSSEFLLEQGFLDFIVHRKDLKSKIVQLLRFFGLKKSNGGDSSSDAAAEGKTTPNQDVDTKNKTDQKATKASPNAVKSKPEVKESTKGKN</sequence>
<dbReference type="EMBL" id="JAHVHU010000003">
    <property type="protein sequence ID" value="MBY5957018.1"/>
    <property type="molecule type" value="Genomic_DNA"/>
</dbReference>
<comment type="catalytic activity">
    <reaction evidence="13">
        <text>N(6)-carboxybiotinyl-L-lysyl-[protein] + acetyl-CoA = N(6)-biotinyl-L-lysyl-[protein] + malonyl-CoA</text>
        <dbReference type="Rhea" id="RHEA:54728"/>
        <dbReference type="Rhea" id="RHEA-COMP:10505"/>
        <dbReference type="Rhea" id="RHEA-COMP:10506"/>
        <dbReference type="ChEBI" id="CHEBI:57288"/>
        <dbReference type="ChEBI" id="CHEBI:57384"/>
        <dbReference type="ChEBI" id="CHEBI:83144"/>
        <dbReference type="ChEBI" id="CHEBI:83145"/>
        <dbReference type="EC" id="2.1.3.15"/>
    </reaction>
</comment>
<feature type="binding site" evidence="13">
    <location>
        <position position="32"/>
    </location>
    <ligand>
        <name>Zn(2+)</name>
        <dbReference type="ChEBI" id="CHEBI:29105"/>
    </ligand>
</feature>
<dbReference type="Gene3D" id="3.90.226.10">
    <property type="entry name" value="2-enoyl-CoA Hydratase, Chain A, domain 1"/>
    <property type="match status" value="1"/>
</dbReference>
<dbReference type="GO" id="GO:0005524">
    <property type="term" value="F:ATP binding"/>
    <property type="evidence" value="ECO:0007669"/>
    <property type="project" value="UniProtKB-KW"/>
</dbReference>
<evidence type="ECO:0000256" key="2">
    <source>
        <dbReference type="ARBA" id="ARBA00022516"/>
    </source>
</evidence>
<dbReference type="NCBIfam" id="TIGR00515">
    <property type="entry name" value="accD"/>
    <property type="match status" value="1"/>
</dbReference>
<dbReference type="InterPro" id="IPR034733">
    <property type="entry name" value="AcCoA_carboxyl_beta"/>
</dbReference>
<dbReference type="GO" id="GO:2001295">
    <property type="term" value="P:malonyl-CoA biosynthetic process"/>
    <property type="evidence" value="ECO:0007669"/>
    <property type="project" value="UniProtKB-UniRule"/>
</dbReference>
<dbReference type="InterPro" id="IPR041010">
    <property type="entry name" value="Znf-ACC"/>
</dbReference>
<keyword evidence="17" id="KW-1185">Reference proteome</keyword>
<evidence type="ECO:0000256" key="1">
    <source>
        <dbReference type="ARBA" id="ARBA00004496"/>
    </source>
</evidence>
<comment type="subunit">
    <text evidence="13">Acetyl-CoA carboxylase is a heterohexamer composed of biotin carboxyl carrier protein (AccB), biotin carboxylase (AccC) and two subunits each of ACCase subunit alpha (AccA) and ACCase subunit beta (AccD).</text>
</comment>
<feature type="binding site" evidence="13">
    <location>
        <position position="48"/>
    </location>
    <ligand>
        <name>Zn(2+)</name>
        <dbReference type="ChEBI" id="CHEBI:29105"/>
    </ligand>
</feature>
<comment type="function">
    <text evidence="12 13">Component of the acetyl coenzyme A carboxylase (ACC) complex. Biotin carboxylase (BC) catalyzes the carboxylation of biotin on its carrier protein (BCCP) and then the CO(2) group is transferred by the transcarboxylase to acetyl-CoA to form malonyl-CoA.</text>
</comment>
<keyword evidence="16" id="KW-0436">Ligase</keyword>
<dbReference type="GO" id="GO:0003989">
    <property type="term" value="F:acetyl-CoA carboxylase activity"/>
    <property type="evidence" value="ECO:0007669"/>
    <property type="project" value="InterPro"/>
</dbReference>
<dbReference type="AlphaFoldDB" id="A0A953HSC9"/>
<evidence type="ECO:0000313" key="16">
    <source>
        <dbReference type="EMBL" id="MBY5957018.1"/>
    </source>
</evidence>
<keyword evidence="9 13" id="KW-0067">ATP-binding</keyword>
<comment type="cofactor">
    <cofactor evidence="13">
        <name>Zn(2+)</name>
        <dbReference type="ChEBI" id="CHEBI:29105"/>
    </cofactor>
    <text evidence="13">Binds 1 zinc ion per subunit.</text>
</comment>
<evidence type="ECO:0000256" key="5">
    <source>
        <dbReference type="ARBA" id="ARBA00022741"/>
    </source>
</evidence>
<gene>
    <name evidence="13 16" type="primary">accD</name>
    <name evidence="16" type="ORF">KUV50_02650</name>
</gene>
<dbReference type="GO" id="GO:0008270">
    <property type="term" value="F:zinc ion binding"/>
    <property type="evidence" value="ECO:0007669"/>
    <property type="project" value="UniProtKB-UniRule"/>
</dbReference>
<dbReference type="PANTHER" id="PTHR42995">
    <property type="entry name" value="ACETYL-COENZYME A CARBOXYLASE CARBOXYL TRANSFERASE SUBUNIT BETA, CHLOROPLASTIC"/>
    <property type="match status" value="1"/>
</dbReference>
<dbReference type="GO" id="GO:0016743">
    <property type="term" value="F:carboxyl- or carbamoyltransferase activity"/>
    <property type="evidence" value="ECO:0007669"/>
    <property type="project" value="UniProtKB-UniRule"/>
</dbReference>
<keyword evidence="6 13" id="KW-0863">Zinc-finger</keyword>
<accession>A0A953HSC9</accession>
<evidence type="ECO:0000256" key="4">
    <source>
        <dbReference type="ARBA" id="ARBA00022723"/>
    </source>
</evidence>
<evidence type="ECO:0000256" key="13">
    <source>
        <dbReference type="HAMAP-Rule" id="MF_01395"/>
    </source>
</evidence>
<dbReference type="InterPro" id="IPR029045">
    <property type="entry name" value="ClpP/crotonase-like_dom_sf"/>
</dbReference>
<dbReference type="Proteomes" id="UP000753961">
    <property type="component" value="Unassembled WGS sequence"/>
</dbReference>
<keyword evidence="2 13" id="KW-0444">Lipid biosynthesis</keyword>
<feature type="zinc finger region" description="C4-type" evidence="13">
    <location>
        <begin position="29"/>
        <end position="51"/>
    </location>
</feature>
<evidence type="ECO:0000256" key="3">
    <source>
        <dbReference type="ARBA" id="ARBA00022679"/>
    </source>
</evidence>
<dbReference type="SUPFAM" id="SSF52096">
    <property type="entry name" value="ClpP/crotonase"/>
    <property type="match status" value="1"/>
</dbReference>
<keyword evidence="10 13" id="KW-0443">Lipid metabolism</keyword>
<proteinExistence type="inferred from homology"/>
<comment type="caution">
    <text evidence="16">The sequence shown here is derived from an EMBL/GenBank/DDBJ whole genome shotgun (WGS) entry which is preliminary data.</text>
</comment>
<protein>
    <recommendedName>
        <fullName evidence="13">Acetyl-coenzyme A carboxylase carboxyl transferase subunit beta</fullName>
        <shortName evidence="13">ACCase subunit beta</shortName>
        <shortName evidence="13">Acetyl-CoA carboxylase carboxyltransferase subunit beta</shortName>
        <ecNumber evidence="13">2.1.3.15</ecNumber>
    </recommendedName>
</protein>
<evidence type="ECO:0000256" key="12">
    <source>
        <dbReference type="ARBA" id="ARBA00025280"/>
    </source>
</evidence>
<evidence type="ECO:0000256" key="11">
    <source>
        <dbReference type="ARBA" id="ARBA00023160"/>
    </source>
</evidence>